<sequence length="90" mass="10054">MHLIVHILAILPFKGFIFWGVARNLRFLPNDMRFCTTSCTLAIDQCEQPDLASRSNQVMKSSLDTLMANVIPHMAALPRWLQGAAQTVGI</sequence>
<dbReference type="EMBL" id="BTGU01002490">
    <property type="protein sequence ID" value="GMN19181.1"/>
    <property type="molecule type" value="Genomic_DNA"/>
</dbReference>
<evidence type="ECO:0000313" key="1">
    <source>
        <dbReference type="EMBL" id="GMN19148.1"/>
    </source>
</evidence>
<name>A0AA88CH09_FICCA</name>
<gene>
    <name evidence="1" type="ORF">TIFTF001_042824</name>
    <name evidence="2" type="ORF">TIFTF001_042829</name>
</gene>
<organism evidence="1 3">
    <name type="scientific">Ficus carica</name>
    <name type="common">Common fig</name>
    <dbReference type="NCBI Taxonomy" id="3494"/>
    <lineage>
        <taxon>Eukaryota</taxon>
        <taxon>Viridiplantae</taxon>
        <taxon>Streptophyta</taxon>
        <taxon>Embryophyta</taxon>
        <taxon>Tracheophyta</taxon>
        <taxon>Spermatophyta</taxon>
        <taxon>Magnoliopsida</taxon>
        <taxon>eudicotyledons</taxon>
        <taxon>Gunneridae</taxon>
        <taxon>Pentapetalae</taxon>
        <taxon>rosids</taxon>
        <taxon>fabids</taxon>
        <taxon>Rosales</taxon>
        <taxon>Moraceae</taxon>
        <taxon>Ficeae</taxon>
        <taxon>Ficus</taxon>
    </lineage>
</organism>
<dbReference type="EMBL" id="BTGU01002488">
    <property type="protein sequence ID" value="GMN19148.1"/>
    <property type="molecule type" value="Genomic_DNA"/>
</dbReference>
<reference evidence="1" key="1">
    <citation type="submission" date="2023-07" db="EMBL/GenBank/DDBJ databases">
        <title>draft genome sequence of fig (Ficus carica).</title>
        <authorList>
            <person name="Takahashi T."/>
            <person name="Nishimura K."/>
        </authorList>
    </citation>
    <scope>NUCLEOTIDE SEQUENCE</scope>
</reference>
<dbReference type="Proteomes" id="UP001187192">
    <property type="component" value="Unassembled WGS sequence"/>
</dbReference>
<evidence type="ECO:0000313" key="2">
    <source>
        <dbReference type="EMBL" id="GMN19181.1"/>
    </source>
</evidence>
<evidence type="ECO:0000313" key="3">
    <source>
        <dbReference type="Proteomes" id="UP001187192"/>
    </source>
</evidence>
<protein>
    <submittedName>
        <fullName evidence="1">Uncharacterized protein</fullName>
    </submittedName>
</protein>
<keyword evidence="3" id="KW-1185">Reference proteome</keyword>
<dbReference type="AlphaFoldDB" id="A0AA88CH09"/>
<accession>A0AA88CH09</accession>
<proteinExistence type="predicted"/>
<comment type="caution">
    <text evidence="1">The sequence shown here is derived from an EMBL/GenBank/DDBJ whole genome shotgun (WGS) entry which is preliminary data.</text>
</comment>